<dbReference type="PANTHER" id="PTHR33358">
    <property type="entry name" value="F-BOX PROTEIN WITH A DOMAIN PROTEIN"/>
    <property type="match status" value="1"/>
</dbReference>
<organism evidence="1 2">
    <name type="scientific">Carnegiea gigantea</name>
    <dbReference type="NCBI Taxonomy" id="171969"/>
    <lineage>
        <taxon>Eukaryota</taxon>
        <taxon>Viridiplantae</taxon>
        <taxon>Streptophyta</taxon>
        <taxon>Embryophyta</taxon>
        <taxon>Tracheophyta</taxon>
        <taxon>Spermatophyta</taxon>
        <taxon>Magnoliopsida</taxon>
        <taxon>eudicotyledons</taxon>
        <taxon>Gunneridae</taxon>
        <taxon>Pentapetalae</taxon>
        <taxon>Caryophyllales</taxon>
        <taxon>Cactineae</taxon>
        <taxon>Cactaceae</taxon>
        <taxon>Cactoideae</taxon>
        <taxon>Echinocereeae</taxon>
        <taxon>Carnegiea</taxon>
    </lineage>
</organism>
<protein>
    <recommendedName>
        <fullName evidence="3">F-box protein</fullName>
    </recommendedName>
</protein>
<reference evidence="1" key="1">
    <citation type="submission" date="2022-04" db="EMBL/GenBank/DDBJ databases">
        <title>Carnegiea gigantea Genome sequencing and assembly v2.</title>
        <authorList>
            <person name="Copetti D."/>
            <person name="Sanderson M.J."/>
            <person name="Burquez A."/>
            <person name="Wojciechowski M.F."/>
        </authorList>
    </citation>
    <scope>NUCLEOTIDE SEQUENCE</scope>
    <source>
        <strain evidence="1">SGP5-SGP5p</strain>
        <tissue evidence="1">Aerial part</tissue>
    </source>
</reference>
<gene>
    <name evidence="1" type="ORF">Cgig2_011252</name>
</gene>
<proteinExistence type="predicted"/>
<dbReference type="Pfam" id="PF14476">
    <property type="entry name" value="Chloroplast_duf"/>
    <property type="match status" value="1"/>
</dbReference>
<name>A0A9Q1KGA4_9CARY</name>
<dbReference type="OrthoDB" id="1897643at2759"/>
<dbReference type="EMBL" id="JAKOGI010000143">
    <property type="protein sequence ID" value="KAJ8442329.1"/>
    <property type="molecule type" value="Genomic_DNA"/>
</dbReference>
<sequence length="418" mass="45655">MASISQASLGSIRGISCGLTQSAFHAMTPKLKIRSAISIPKLPSGDLLKNINAQNILFKNTRMVPLEIATSNGHTTKKEVSHEANIATTKLYMILEAVQDRIEMHKNIGEQRENWNSLLLNSLNMVTLTAVTMAGLGEMGGSVLPLKISSTLLFAAATGILLITNKIQPSQLVEEQRNAVRLLKQLQTKIQTTLSLQTPTGKDVEDAMEKVLALDRAYPLPLLGAMLDKFPNTFKPATWWPTKPSQQAHDGVHKSKACYHKNKGKMNGWSEELEEEMRSIVGVMDTRDMEDYVRLGNKALKLNKTLAMLGPSLMGMAAIGSALSGHGGSWGAPLAAMAGSMASIVNTIEHGGQVGMVFEMYRNCAGFFSLLEETVESNLEESDLGKRENGELFEMKMALHLGRSLSELRDFASKSRVN</sequence>
<evidence type="ECO:0000313" key="2">
    <source>
        <dbReference type="Proteomes" id="UP001153076"/>
    </source>
</evidence>
<keyword evidence="2" id="KW-1185">Reference proteome</keyword>
<dbReference type="InterPro" id="IPR027949">
    <property type="entry name" value="Chloroplast_duf"/>
</dbReference>
<dbReference type="AlphaFoldDB" id="A0A9Q1KGA4"/>
<evidence type="ECO:0000313" key="1">
    <source>
        <dbReference type="EMBL" id="KAJ8442329.1"/>
    </source>
</evidence>
<accession>A0A9Q1KGA4</accession>
<dbReference type="PANTHER" id="PTHR33358:SF12">
    <property type="entry name" value="F-BOX PROTEIN WITH A DOMAIN PROTEIN"/>
    <property type="match status" value="1"/>
</dbReference>
<evidence type="ECO:0008006" key="3">
    <source>
        <dbReference type="Google" id="ProtNLM"/>
    </source>
</evidence>
<dbReference type="Proteomes" id="UP001153076">
    <property type="component" value="Unassembled WGS sequence"/>
</dbReference>
<comment type="caution">
    <text evidence="1">The sequence shown here is derived from an EMBL/GenBank/DDBJ whole genome shotgun (WGS) entry which is preliminary data.</text>
</comment>